<evidence type="ECO:0000256" key="1">
    <source>
        <dbReference type="SAM" id="MobiDB-lite"/>
    </source>
</evidence>
<reference evidence="3 4" key="1">
    <citation type="journal article" date="2010" name="Nature">
        <title>Genome sequencing and analysis of the model grass Brachypodium distachyon.</title>
        <authorList>
            <consortium name="International Brachypodium Initiative"/>
        </authorList>
    </citation>
    <scope>NUCLEOTIDE SEQUENCE [LARGE SCALE GENOMIC DNA]</scope>
    <source>
        <strain evidence="3 4">Bd21</strain>
    </source>
</reference>
<organism evidence="4">
    <name type="scientific">Brachypodium distachyon</name>
    <name type="common">Purple false brome</name>
    <name type="synonym">Trachynia distachya</name>
    <dbReference type="NCBI Taxonomy" id="15368"/>
    <lineage>
        <taxon>Eukaryota</taxon>
        <taxon>Viridiplantae</taxon>
        <taxon>Streptophyta</taxon>
        <taxon>Embryophyta</taxon>
        <taxon>Tracheophyta</taxon>
        <taxon>Spermatophyta</taxon>
        <taxon>Magnoliopsida</taxon>
        <taxon>Liliopsida</taxon>
        <taxon>Poales</taxon>
        <taxon>Poaceae</taxon>
        <taxon>BOP clade</taxon>
        <taxon>Pooideae</taxon>
        <taxon>Stipodae</taxon>
        <taxon>Brachypodieae</taxon>
        <taxon>Brachypodium</taxon>
    </lineage>
</organism>
<dbReference type="OrthoDB" id="693072at2759"/>
<protein>
    <recommendedName>
        <fullName evidence="2">DUF3615 domain-containing protein</fullName>
    </recommendedName>
</protein>
<dbReference type="AlphaFoldDB" id="I1HV44"/>
<evidence type="ECO:0000313" key="4">
    <source>
        <dbReference type="EnsemblPlants" id="KQK11489"/>
    </source>
</evidence>
<feature type="region of interest" description="Disordered" evidence="1">
    <location>
        <begin position="1"/>
        <end position="99"/>
    </location>
</feature>
<evidence type="ECO:0000259" key="2">
    <source>
        <dbReference type="Pfam" id="PF12274"/>
    </source>
</evidence>
<evidence type="ECO:0000313" key="5">
    <source>
        <dbReference type="Proteomes" id="UP000008810"/>
    </source>
</evidence>
<dbReference type="OMA" id="AIRTIMY"/>
<evidence type="ECO:0000313" key="3">
    <source>
        <dbReference type="EMBL" id="KQK11489.1"/>
    </source>
</evidence>
<dbReference type="EMBL" id="CM000881">
    <property type="protein sequence ID" value="KQK11489.1"/>
    <property type="molecule type" value="Genomic_DNA"/>
</dbReference>
<reference evidence="3" key="2">
    <citation type="submission" date="2017-06" db="EMBL/GenBank/DDBJ databases">
        <title>WGS assembly of Brachypodium distachyon.</title>
        <authorList>
            <consortium name="The International Brachypodium Initiative"/>
            <person name="Lucas S."/>
            <person name="Harmon-Smith M."/>
            <person name="Lail K."/>
            <person name="Tice H."/>
            <person name="Grimwood J."/>
            <person name="Bruce D."/>
            <person name="Barry K."/>
            <person name="Shu S."/>
            <person name="Lindquist E."/>
            <person name="Wang M."/>
            <person name="Pitluck S."/>
            <person name="Vogel J.P."/>
            <person name="Garvin D.F."/>
            <person name="Mockler T.C."/>
            <person name="Schmutz J."/>
            <person name="Rokhsar D."/>
            <person name="Bevan M.W."/>
        </authorList>
    </citation>
    <scope>NUCLEOTIDE SEQUENCE</scope>
    <source>
        <strain evidence="3">Bd21</strain>
    </source>
</reference>
<sequence length="376" mass="42640">MSPFPAGGGSPRRHSSDSGGGSASGSQIADQLLDPSSYSGQPPSRCEEERHVGGNVEAASSAQTMQEQGSSIAATSSSSQPAEAVAHDATETSKNSSNGSLFWARRRNDWGLMFYIRVDLQGSFHTYPDVGGPFQNLQEANNAIDRHLDARRVPKMCIEQAKVSKREMAIRTIMYWPDGTRKKCSQSHAIEKIRDDNRQFVQALVDNYNKDHNLFGDIAYELKDVVHHKLFVEKHMLYWHFNFMAKNKGADDFDGTSGNLFFAEVQQCKRQGEHEELVVSCFCMIKPIDNGHCYGCTTYGSIDMKHPNKSGAYTGGHLYACKKMKFKREWSDEDEETEEARIRRMYKEYDDPHFLKKLRRFRKEQRRLKSEKGAPV</sequence>
<reference evidence="4" key="3">
    <citation type="submission" date="2018-08" db="UniProtKB">
        <authorList>
            <consortium name="EnsemblPlants"/>
        </authorList>
    </citation>
    <scope>IDENTIFICATION</scope>
    <source>
        <strain evidence="4">cv. Bd21</strain>
    </source>
</reference>
<dbReference type="Proteomes" id="UP000008810">
    <property type="component" value="Chromosome 2"/>
</dbReference>
<dbReference type="Gramene" id="KQK11489">
    <property type="protein sequence ID" value="KQK11489"/>
    <property type="gene ID" value="BRADI_2g60510v3"/>
</dbReference>
<name>I1HV44_BRADI</name>
<dbReference type="PANTHER" id="PTHR33326:SF4">
    <property type="entry name" value="OS08G0495300 PROTEIN"/>
    <property type="match status" value="1"/>
</dbReference>
<feature type="compositionally biased region" description="Gly residues" evidence="1">
    <location>
        <begin position="1"/>
        <end position="10"/>
    </location>
</feature>
<dbReference type="InterPro" id="IPR022059">
    <property type="entry name" value="DUF3615"/>
</dbReference>
<feature type="compositionally biased region" description="Low complexity" evidence="1">
    <location>
        <begin position="70"/>
        <end position="79"/>
    </location>
</feature>
<dbReference type="ExpressionAtlas" id="I1HV44">
    <property type="expression patterns" value="baseline"/>
</dbReference>
<proteinExistence type="predicted"/>
<keyword evidence="5" id="KW-1185">Reference proteome</keyword>
<dbReference type="EnsemblPlants" id="KQK11489">
    <property type="protein sequence ID" value="KQK11489"/>
    <property type="gene ID" value="BRADI_2g60510v3"/>
</dbReference>
<dbReference type="PANTHER" id="PTHR33326">
    <property type="entry name" value="OS05G0543800 PROTEIN"/>
    <property type="match status" value="1"/>
</dbReference>
<dbReference type="eggNOG" id="ENOG502R51V">
    <property type="taxonomic scope" value="Eukaryota"/>
</dbReference>
<gene>
    <name evidence="4" type="primary">LOC104582952</name>
    <name evidence="3" type="ORF">BRADI_2g60510v3</name>
</gene>
<feature type="domain" description="DUF3615" evidence="2">
    <location>
        <begin position="201"/>
        <end position="307"/>
    </location>
</feature>
<dbReference type="Pfam" id="PF12274">
    <property type="entry name" value="DUF3615"/>
    <property type="match status" value="1"/>
</dbReference>
<dbReference type="RefSeq" id="XP_014753844.1">
    <property type="nucleotide sequence ID" value="XM_014898358.2"/>
</dbReference>
<dbReference type="GeneID" id="104582952"/>
<accession>I1HV44</accession>
<feature type="compositionally biased region" description="Polar residues" evidence="1">
    <location>
        <begin position="58"/>
        <end position="69"/>
    </location>
</feature>